<accession>A0ABV4A403</accession>
<keyword evidence="2" id="KW-1185">Reference proteome</keyword>
<gene>
    <name evidence="1" type="ORF">AB6724_21610</name>
</gene>
<name>A0ABV4A403_9BURK</name>
<reference evidence="1 2" key="1">
    <citation type="journal article" date="2013" name="Int. J. Syst. Evol. Microbiol.">
        <title>Comamonas guangdongensis sp. nov., isolated from subterranean forest sediment, and emended description of the genus Comamonas.</title>
        <authorList>
            <person name="Zhang J."/>
            <person name="Wang Y."/>
            <person name="Zhou S."/>
            <person name="Wu C."/>
            <person name="He J."/>
            <person name="Li F."/>
        </authorList>
    </citation>
    <scope>NUCLEOTIDE SEQUENCE [LARGE SCALE GENOMIC DNA]</scope>
    <source>
        <strain evidence="1 2">CCTCC AB2011133</strain>
    </source>
</reference>
<dbReference type="RefSeq" id="WP_369340596.1">
    <property type="nucleotide sequence ID" value="NZ_JBFYGN010000053.1"/>
</dbReference>
<evidence type="ECO:0000313" key="1">
    <source>
        <dbReference type="EMBL" id="MEX8195428.1"/>
    </source>
</evidence>
<evidence type="ECO:0000313" key="2">
    <source>
        <dbReference type="Proteomes" id="UP001561046"/>
    </source>
</evidence>
<dbReference type="EMBL" id="JBFYGN010000053">
    <property type="protein sequence ID" value="MEX8195428.1"/>
    <property type="molecule type" value="Genomic_DNA"/>
</dbReference>
<organism evidence="1 2">
    <name type="scientific">Comamonas guangdongensis</name>
    <dbReference type="NCBI Taxonomy" id="510515"/>
    <lineage>
        <taxon>Bacteria</taxon>
        <taxon>Pseudomonadati</taxon>
        <taxon>Pseudomonadota</taxon>
        <taxon>Betaproteobacteria</taxon>
        <taxon>Burkholderiales</taxon>
        <taxon>Comamonadaceae</taxon>
        <taxon>Comamonas</taxon>
    </lineage>
</organism>
<proteinExistence type="predicted"/>
<dbReference type="Proteomes" id="UP001561046">
    <property type="component" value="Unassembled WGS sequence"/>
</dbReference>
<sequence length="118" mass="13478">MSLFVDSSSIRNFLRRDWERAESQLGSVLSDTMVKLGAVLNELANILDGDSAAKYLPLVGDLRKVKRFINAILLMQIEKTNLGRTDFDKRDLINLMLLHLNYPGLFRRIRNLFAVEPA</sequence>
<comment type="caution">
    <text evidence="1">The sequence shown here is derived from an EMBL/GenBank/DDBJ whole genome shotgun (WGS) entry which is preliminary data.</text>
</comment>
<protein>
    <submittedName>
        <fullName evidence="1">Uncharacterized protein</fullName>
    </submittedName>
</protein>